<reference evidence="2 3" key="1">
    <citation type="submission" date="2024-10" db="EMBL/GenBank/DDBJ databases">
        <title>The Natural Products Discovery Center: Release of the First 8490 Sequenced Strains for Exploring Actinobacteria Biosynthetic Diversity.</title>
        <authorList>
            <person name="Kalkreuter E."/>
            <person name="Kautsar S.A."/>
            <person name="Yang D."/>
            <person name="Bader C.D."/>
            <person name="Teijaro C.N."/>
            <person name="Fluegel L."/>
            <person name="Davis C.M."/>
            <person name="Simpson J.R."/>
            <person name="Lauterbach L."/>
            <person name="Steele A.D."/>
            <person name="Gui C."/>
            <person name="Meng S."/>
            <person name="Li G."/>
            <person name="Viehrig K."/>
            <person name="Ye F."/>
            <person name="Su P."/>
            <person name="Kiefer A.F."/>
            <person name="Nichols A."/>
            <person name="Cepeda A.J."/>
            <person name="Yan W."/>
            <person name="Fan B."/>
            <person name="Jiang Y."/>
            <person name="Adhikari A."/>
            <person name="Zheng C.-J."/>
            <person name="Schuster L."/>
            <person name="Cowan T.M."/>
            <person name="Smanski M.J."/>
            <person name="Chevrette M.G."/>
            <person name="De Carvalho L.P.S."/>
            <person name="Shen B."/>
        </authorList>
    </citation>
    <scope>NUCLEOTIDE SEQUENCE [LARGE SCALE GENOMIC DNA]</scope>
    <source>
        <strain evidence="2 3">NPDC015755</strain>
    </source>
</reference>
<comment type="caution">
    <text evidence="2">The sequence shown here is derived from an EMBL/GenBank/DDBJ whole genome shotgun (WGS) entry which is preliminary data.</text>
</comment>
<keyword evidence="1" id="KW-0812">Transmembrane</keyword>
<accession>A0ABW6YK19</accession>
<keyword evidence="3" id="KW-1185">Reference proteome</keyword>
<feature type="transmembrane region" description="Helical" evidence="1">
    <location>
        <begin position="197"/>
        <end position="217"/>
    </location>
</feature>
<evidence type="ECO:0000313" key="3">
    <source>
        <dbReference type="Proteomes" id="UP001603013"/>
    </source>
</evidence>
<feature type="transmembrane region" description="Helical" evidence="1">
    <location>
        <begin position="137"/>
        <end position="158"/>
    </location>
</feature>
<keyword evidence="1" id="KW-0472">Membrane</keyword>
<evidence type="ECO:0000313" key="2">
    <source>
        <dbReference type="EMBL" id="MFF8279827.1"/>
    </source>
</evidence>
<keyword evidence="1" id="KW-1133">Transmembrane helix</keyword>
<name>A0ABW6YK19_9ACTN</name>
<dbReference type="EMBL" id="JBIBSM010000017">
    <property type="protein sequence ID" value="MFF8279827.1"/>
    <property type="molecule type" value="Genomic_DNA"/>
</dbReference>
<organism evidence="2 3">
    <name type="scientific">Streptomyces lateritius</name>
    <dbReference type="NCBI Taxonomy" id="67313"/>
    <lineage>
        <taxon>Bacteria</taxon>
        <taxon>Bacillati</taxon>
        <taxon>Actinomycetota</taxon>
        <taxon>Actinomycetes</taxon>
        <taxon>Kitasatosporales</taxon>
        <taxon>Streptomycetaceae</taxon>
        <taxon>Streptomyces</taxon>
    </lineage>
</organism>
<feature type="transmembrane region" description="Helical" evidence="1">
    <location>
        <begin position="85"/>
        <end position="106"/>
    </location>
</feature>
<dbReference type="InterPro" id="IPR025495">
    <property type="entry name" value="DUF4386"/>
</dbReference>
<dbReference type="Proteomes" id="UP001603013">
    <property type="component" value="Unassembled WGS sequence"/>
</dbReference>
<dbReference type="Pfam" id="PF14329">
    <property type="entry name" value="DUF4386"/>
    <property type="match status" value="1"/>
</dbReference>
<gene>
    <name evidence="2" type="ORF">ACF05T_27595</name>
</gene>
<feature type="transmembrane region" description="Helical" evidence="1">
    <location>
        <begin position="170"/>
        <end position="191"/>
    </location>
</feature>
<dbReference type="RefSeq" id="WP_391936747.1">
    <property type="nucleotide sequence ID" value="NZ_JBIBSM010000017.1"/>
</dbReference>
<feature type="transmembrane region" description="Helical" evidence="1">
    <location>
        <begin position="7"/>
        <end position="29"/>
    </location>
</feature>
<evidence type="ECO:0000256" key="1">
    <source>
        <dbReference type="SAM" id="Phobius"/>
    </source>
</evidence>
<sequence length="231" mass="23636">MDVSRRTAAVTGALFLLTEVAAIAGLALYGPALDGARYVVGPGADSRVLLGALSEMVLLLAVVGTGVALFPVIRRRHEALAVGYVCGRLLEAAVIAVGMVSVLAVVTLRQDLAAAGDARTTTAVQVAATGLAAVHDWTFLIGPNVVLGANTLVLAYAMHRSRLVPRPLTLLGLVGGGLICVSAVAVLFGLYPQVSAVGTAAALPVFAWEVTLAVRLLTRGFEPARPLPAIA</sequence>
<proteinExistence type="predicted"/>
<feature type="transmembrane region" description="Helical" evidence="1">
    <location>
        <begin position="49"/>
        <end position="73"/>
    </location>
</feature>
<protein>
    <submittedName>
        <fullName evidence="2">DUF4386 domain-containing protein</fullName>
    </submittedName>
</protein>